<feature type="transmembrane region" description="Helical" evidence="6">
    <location>
        <begin position="332"/>
        <end position="354"/>
    </location>
</feature>
<evidence type="ECO:0000256" key="6">
    <source>
        <dbReference type="SAM" id="Phobius"/>
    </source>
</evidence>
<evidence type="ECO:0000256" key="5">
    <source>
        <dbReference type="ARBA" id="ARBA00023136"/>
    </source>
</evidence>
<sequence length="695" mass="77302">MISLAQRFFHESLLRNSVYLMASTGVLSLFGFLFWVVNARLFSAEEVGFATTLISVMNLISMLSLVGFNASLVRFLPQNRRPNEMISSALTIVMLTSLALAAGFVVFIPLLSPRLAFVQSSALTIGLFVLFSILSSLNTLTDSVFLAHRRAHFILIINSIFSASRLVFPFFLVSLGAIGIFAAAGIAQTIGLLVSFAAMMLFFGYLPTRMDMTEIKTLTHYSIGTYAASSLNLLPATLLPLLIITHLGPAESAYYYICLMIANLLYVIPFATTRALFAEGSNTEEEFPAHVVRAAKLILTLMLPAITLIVLTGHFFLGFFGAEYAAGGSTLLTLFAIAGFAVSAMSVVNVYFLVTKDTSAMIAISGVYALSTIGLSYTLLGYGLTGVGIAWIAGNTLAALTGLVLYHYPLRLKERYAAISYEIWTRFTCFRRYRRARKAGRPQKTILFYPDLPKYYYVHYTICHELGYRMTKNPRAPFDLAMSFKDITLRTEDAMEKELARKGRFVNGAARDISKEKVEEVFSEVFGYGMAVDPRTFMGECVQKSNENATHDGKVVMCPREPGAGSIYQKLVNNREGDRVSDIRAKVVGGTIPFIMHRTRSAFDRFDNTQTSKMVPIEEFLSKDECEKILLFCKKMGIDFGALDCLRDRDDGKLYIVDANLTTGTPMPGFHLTREEFEVYVRRFSIAFEKAFMNV</sequence>
<keyword evidence="5 6" id="KW-0472">Membrane</keyword>
<comment type="subcellular location">
    <subcellularLocation>
        <location evidence="1">Cell membrane</location>
        <topology evidence="1">Multi-pass membrane protein</topology>
    </subcellularLocation>
</comment>
<protein>
    <recommendedName>
        <fullName evidence="9">ATP-grasp domain-containing protein</fullName>
    </recommendedName>
</protein>
<feature type="transmembrane region" description="Helical" evidence="6">
    <location>
        <begin position="18"/>
        <end position="37"/>
    </location>
</feature>
<feature type="transmembrane region" description="Helical" evidence="6">
    <location>
        <begin position="388"/>
        <end position="406"/>
    </location>
</feature>
<dbReference type="Gene3D" id="3.30.470.20">
    <property type="entry name" value="ATP-grasp fold, B domain"/>
    <property type="match status" value="1"/>
</dbReference>
<feature type="transmembrane region" description="Helical" evidence="6">
    <location>
        <begin position="117"/>
        <end position="140"/>
    </location>
</feature>
<keyword evidence="2" id="KW-1003">Cell membrane</keyword>
<gene>
    <name evidence="7" type="ORF">A2765_04465</name>
</gene>
<dbReference type="GO" id="GO:0005886">
    <property type="term" value="C:plasma membrane"/>
    <property type="evidence" value="ECO:0007669"/>
    <property type="project" value="UniProtKB-SubCell"/>
</dbReference>
<proteinExistence type="predicted"/>
<name>A0A1F6DFL4_9BACT</name>
<organism evidence="7 8">
    <name type="scientific">Candidatus Kaiserbacteria bacterium RIFCSPHIGHO2_01_FULL_56_24</name>
    <dbReference type="NCBI Taxonomy" id="1798487"/>
    <lineage>
        <taxon>Bacteria</taxon>
        <taxon>Candidatus Kaiseribacteriota</taxon>
    </lineage>
</organism>
<feature type="transmembrane region" description="Helical" evidence="6">
    <location>
        <begin position="49"/>
        <end position="68"/>
    </location>
</feature>
<dbReference type="Proteomes" id="UP000176377">
    <property type="component" value="Unassembled WGS sequence"/>
</dbReference>
<feature type="transmembrane region" description="Helical" evidence="6">
    <location>
        <begin position="89"/>
        <end position="111"/>
    </location>
</feature>
<feature type="transmembrane region" description="Helical" evidence="6">
    <location>
        <begin position="297"/>
        <end position="320"/>
    </location>
</feature>
<feature type="transmembrane region" description="Helical" evidence="6">
    <location>
        <begin position="226"/>
        <end position="247"/>
    </location>
</feature>
<feature type="transmembrane region" description="Helical" evidence="6">
    <location>
        <begin position="152"/>
        <end position="172"/>
    </location>
</feature>
<evidence type="ECO:0000256" key="4">
    <source>
        <dbReference type="ARBA" id="ARBA00022989"/>
    </source>
</evidence>
<feature type="transmembrane region" description="Helical" evidence="6">
    <location>
        <begin position="178"/>
        <end position="206"/>
    </location>
</feature>
<dbReference type="PANTHER" id="PTHR30250">
    <property type="entry name" value="PST FAMILY PREDICTED COLANIC ACID TRANSPORTER"/>
    <property type="match status" value="1"/>
</dbReference>
<evidence type="ECO:0000256" key="2">
    <source>
        <dbReference type="ARBA" id="ARBA00022475"/>
    </source>
</evidence>
<accession>A0A1F6DFL4</accession>
<feature type="transmembrane region" description="Helical" evidence="6">
    <location>
        <begin position="361"/>
        <end position="382"/>
    </location>
</feature>
<evidence type="ECO:0000256" key="1">
    <source>
        <dbReference type="ARBA" id="ARBA00004651"/>
    </source>
</evidence>
<dbReference type="EMBL" id="MFLA01000016">
    <property type="protein sequence ID" value="OGG59812.1"/>
    <property type="molecule type" value="Genomic_DNA"/>
</dbReference>
<evidence type="ECO:0000256" key="3">
    <source>
        <dbReference type="ARBA" id="ARBA00022692"/>
    </source>
</evidence>
<reference evidence="7 8" key="1">
    <citation type="journal article" date="2016" name="Nat. Commun.">
        <title>Thousands of microbial genomes shed light on interconnected biogeochemical processes in an aquifer system.</title>
        <authorList>
            <person name="Anantharaman K."/>
            <person name="Brown C.T."/>
            <person name="Hug L.A."/>
            <person name="Sharon I."/>
            <person name="Castelle C.J."/>
            <person name="Probst A.J."/>
            <person name="Thomas B.C."/>
            <person name="Singh A."/>
            <person name="Wilkins M.J."/>
            <person name="Karaoz U."/>
            <person name="Brodie E.L."/>
            <person name="Williams K.H."/>
            <person name="Hubbard S.S."/>
            <person name="Banfield J.F."/>
        </authorList>
    </citation>
    <scope>NUCLEOTIDE SEQUENCE [LARGE SCALE GENOMIC DNA]</scope>
</reference>
<evidence type="ECO:0000313" key="7">
    <source>
        <dbReference type="EMBL" id="OGG59812.1"/>
    </source>
</evidence>
<dbReference type="AlphaFoldDB" id="A0A1F6DFL4"/>
<dbReference type="Pfam" id="PF01943">
    <property type="entry name" value="Polysacc_synt"/>
    <property type="match status" value="1"/>
</dbReference>
<dbReference type="PANTHER" id="PTHR30250:SF11">
    <property type="entry name" value="O-ANTIGEN TRANSPORTER-RELATED"/>
    <property type="match status" value="1"/>
</dbReference>
<evidence type="ECO:0008006" key="9">
    <source>
        <dbReference type="Google" id="ProtNLM"/>
    </source>
</evidence>
<keyword evidence="4 6" id="KW-1133">Transmembrane helix</keyword>
<comment type="caution">
    <text evidence="7">The sequence shown here is derived from an EMBL/GenBank/DDBJ whole genome shotgun (WGS) entry which is preliminary data.</text>
</comment>
<dbReference type="InterPro" id="IPR002797">
    <property type="entry name" value="Polysacc_synth"/>
</dbReference>
<evidence type="ECO:0000313" key="8">
    <source>
        <dbReference type="Proteomes" id="UP000176377"/>
    </source>
</evidence>
<feature type="transmembrane region" description="Helical" evidence="6">
    <location>
        <begin position="253"/>
        <end position="277"/>
    </location>
</feature>
<keyword evidence="3 6" id="KW-0812">Transmembrane</keyword>
<dbReference type="InterPro" id="IPR050833">
    <property type="entry name" value="Poly_Biosynth_Transport"/>
</dbReference>